<protein>
    <submittedName>
        <fullName evidence="1">Uncharacterized protein</fullName>
    </submittedName>
</protein>
<reference evidence="2" key="1">
    <citation type="journal article" date="2022" name="Mol. Ecol. Resour.">
        <title>The genomes of chicory, endive, great burdock and yacon provide insights into Asteraceae palaeo-polyploidization history and plant inulin production.</title>
        <authorList>
            <person name="Fan W."/>
            <person name="Wang S."/>
            <person name="Wang H."/>
            <person name="Wang A."/>
            <person name="Jiang F."/>
            <person name="Liu H."/>
            <person name="Zhao H."/>
            <person name="Xu D."/>
            <person name="Zhang Y."/>
        </authorList>
    </citation>
    <scope>NUCLEOTIDE SEQUENCE [LARGE SCALE GENOMIC DNA]</scope>
    <source>
        <strain evidence="2">cv. Niubang</strain>
    </source>
</reference>
<name>A0ACB9C545_ARCLA</name>
<reference evidence="1 2" key="2">
    <citation type="journal article" date="2022" name="Mol. Ecol. Resour.">
        <title>The genomes of chicory, endive, great burdock and yacon provide insights into Asteraceae paleo-polyploidization history and plant inulin production.</title>
        <authorList>
            <person name="Fan W."/>
            <person name="Wang S."/>
            <person name="Wang H."/>
            <person name="Wang A."/>
            <person name="Jiang F."/>
            <person name="Liu H."/>
            <person name="Zhao H."/>
            <person name="Xu D."/>
            <person name="Zhang Y."/>
        </authorList>
    </citation>
    <scope>NUCLEOTIDE SEQUENCE [LARGE SCALE GENOMIC DNA]</scope>
    <source>
        <strain evidence="2">cv. Niubang</strain>
    </source>
</reference>
<sequence>MMGMVISSFGWLERGISWGRVSGILFGLPVSFVEMNSNCDAAVVSSEEATIVGLFLDSFEDVERSKGDSPFFIPFTFGLCRLLHLRYCIEGAVCGVFMAYGSLVARTGVGWFSGFSTGL</sequence>
<comment type="caution">
    <text evidence="1">The sequence shown here is derived from an EMBL/GenBank/DDBJ whole genome shotgun (WGS) entry which is preliminary data.</text>
</comment>
<evidence type="ECO:0000313" key="1">
    <source>
        <dbReference type="EMBL" id="KAI3729424.1"/>
    </source>
</evidence>
<dbReference type="Proteomes" id="UP001055879">
    <property type="component" value="Linkage Group LG05"/>
</dbReference>
<dbReference type="EMBL" id="CM042051">
    <property type="protein sequence ID" value="KAI3729424.1"/>
    <property type="molecule type" value="Genomic_DNA"/>
</dbReference>
<evidence type="ECO:0000313" key="2">
    <source>
        <dbReference type="Proteomes" id="UP001055879"/>
    </source>
</evidence>
<organism evidence="1 2">
    <name type="scientific">Arctium lappa</name>
    <name type="common">Greater burdock</name>
    <name type="synonym">Lappa major</name>
    <dbReference type="NCBI Taxonomy" id="4217"/>
    <lineage>
        <taxon>Eukaryota</taxon>
        <taxon>Viridiplantae</taxon>
        <taxon>Streptophyta</taxon>
        <taxon>Embryophyta</taxon>
        <taxon>Tracheophyta</taxon>
        <taxon>Spermatophyta</taxon>
        <taxon>Magnoliopsida</taxon>
        <taxon>eudicotyledons</taxon>
        <taxon>Gunneridae</taxon>
        <taxon>Pentapetalae</taxon>
        <taxon>asterids</taxon>
        <taxon>campanulids</taxon>
        <taxon>Asterales</taxon>
        <taxon>Asteraceae</taxon>
        <taxon>Carduoideae</taxon>
        <taxon>Cardueae</taxon>
        <taxon>Arctiinae</taxon>
        <taxon>Arctium</taxon>
    </lineage>
</organism>
<gene>
    <name evidence="1" type="ORF">L6452_18082</name>
</gene>
<accession>A0ACB9C545</accession>
<proteinExistence type="predicted"/>
<keyword evidence="2" id="KW-1185">Reference proteome</keyword>